<sequence>MKFFYTLLVIIFVTFAFNACKKDAPKKNIGKVYLLKKLTRGTGNDQAIDEYSYDAKNRLIATSINSGVVKYIYTYDDQNRLAKVENYSANSLYSTQNYTYASDAVNITESYYDGSTGTKKFELTGGRVSKFFNPGYNETLTYSYDAKGNVTTIFITNVVDADTWNYVYDDKNGPLSMIGAPNLHVFYLERVGAPYTNINNVVSTTQGDVKTDYVYNADGFPVSAVFTDKANNLSYTYTYEYIIK</sequence>
<dbReference type="RefSeq" id="WP_134334946.1">
    <property type="nucleotide sequence ID" value="NZ_BMCZ01000001.1"/>
</dbReference>
<gene>
    <name evidence="3" type="ORF">E2R65_02795</name>
    <name evidence="2" type="ORF">GGR35_000431</name>
</gene>
<comment type="caution">
    <text evidence="3">The sequence shown here is derived from an EMBL/GenBank/DDBJ whole genome shotgun (WGS) entry which is preliminary data.</text>
</comment>
<feature type="chain" id="PRO_5044616797" description="DUF4595 domain-containing protein" evidence="1">
    <location>
        <begin position="19"/>
        <end position="244"/>
    </location>
</feature>
<dbReference type="AlphaFoldDB" id="A0A4Y8AKS4"/>
<keyword evidence="1" id="KW-0732">Signal</keyword>
<evidence type="ECO:0000313" key="3">
    <source>
        <dbReference type="EMBL" id="TEW69111.1"/>
    </source>
</evidence>
<keyword evidence="5" id="KW-1185">Reference proteome</keyword>
<reference evidence="2 5" key="3">
    <citation type="submission" date="2020-08" db="EMBL/GenBank/DDBJ databases">
        <title>Genomic Encyclopedia of Type Strains, Phase IV (KMG-IV): sequencing the most valuable type-strain genomes for metagenomic binning, comparative biology and taxonomic classification.</title>
        <authorList>
            <person name="Goeker M."/>
        </authorList>
    </citation>
    <scope>NUCLEOTIDE SEQUENCE [LARGE SCALE GENOMIC DNA]</scope>
    <source>
        <strain evidence="2 5">DSM 100995</strain>
    </source>
</reference>
<feature type="signal peptide" evidence="1">
    <location>
        <begin position="1"/>
        <end position="18"/>
    </location>
</feature>
<evidence type="ECO:0000313" key="5">
    <source>
        <dbReference type="Proteomes" id="UP000583101"/>
    </source>
</evidence>
<protein>
    <recommendedName>
        <fullName evidence="6">DUF4595 domain-containing protein</fullName>
    </recommendedName>
</protein>
<dbReference type="EMBL" id="JACIEG010000001">
    <property type="protein sequence ID" value="MBB3967845.1"/>
    <property type="molecule type" value="Genomic_DNA"/>
</dbReference>
<reference evidence="3 4" key="1">
    <citation type="journal article" date="2016" name="Int. J. Syst. Evol. Microbiol.">
        <title>Proposal of Mucilaginibacter phyllosphaerae sp. nov. isolated from the phyllosphere of Galium album.</title>
        <authorList>
            <person name="Aydogan E.L."/>
            <person name="Busse H.J."/>
            <person name="Moser G."/>
            <person name="Muller C."/>
            <person name="Kampfer P."/>
            <person name="Glaeser S.P."/>
        </authorList>
    </citation>
    <scope>NUCLEOTIDE SEQUENCE [LARGE SCALE GENOMIC DNA]</scope>
    <source>
        <strain evidence="3 4">PP-F2FG21</strain>
    </source>
</reference>
<dbReference type="Proteomes" id="UP000297248">
    <property type="component" value="Unassembled WGS sequence"/>
</dbReference>
<dbReference type="Gene3D" id="2.180.10.10">
    <property type="entry name" value="RHS repeat-associated core"/>
    <property type="match status" value="1"/>
</dbReference>
<accession>A0A4Y8AKS4</accession>
<reference evidence="3" key="2">
    <citation type="submission" date="2019-03" db="EMBL/GenBank/DDBJ databases">
        <authorList>
            <person name="Yan Y.-Q."/>
            <person name="Du Z.-J."/>
        </authorList>
    </citation>
    <scope>NUCLEOTIDE SEQUENCE</scope>
    <source>
        <strain evidence="3">PP-F2FG21</strain>
    </source>
</reference>
<organism evidence="3 4">
    <name type="scientific">Mucilaginibacter phyllosphaerae</name>
    <dbReference type="NCBI Taxonomy" id="1812349"/>
    <lineage>
        <taxon>Bacteria</taxon>
        <taxon>Pseudomonadati</taxon>
        <taxon>Bacteroidota</taxon>
        <taxon>Sphingobacteriia</taxon>
        <taxon>Sphingobacteriales</taxon>
        <taxon>Sphingobacteriaceae</taxon>
        <taxon>Mucilaginibacter</taxon>
    </lineage>
</organism>
<evidence type="ECO:0008006" key="6">
    <source>
        <dbReference type="Google" id="ProtNLM"/>
    </source>
</evidence>
<dbReference type="Proteomes" id="UP000583101">
    <property type="component" value="Unassembled WGS sequence"/>
</dbReference>
<evidence type="ECO:0000313" key="2">
    <source>
        <dbReference type="EMBL" id="MBB3967845.1"/>
    </source>
</evidence>
<dbReference type="OrthoDB" id="9765204at2"/>
<evidence type="ECO:0000313" key="4">
    <source>
        <dbReference type="Proteomes" id="UP000297248"/>
    </source>
</evidence>
<dbReference type="EMBL" id="SNQG01000001">
    <property type="protein sequence ID" value="TEW69111.1"/>
    <property type="molecule type" value="Genomic_DNA"/>
</dbReference>
<proteinExistence type="predicted"/>
<name>A0A4Y8AKS4_9SPHI</name>
<evidence type="ECO:0000256" key="1">
    <source>
        <dbReference type="SAM" id="SignalP"/>
    </source>
</evidence>